<dbReference type="InterPro" id="IPR046859">
    <property type="entry name" value="RGPA/RALGAPB_N"/>
</dbReference>
<feature type="compositionally biased region" description="Polar residues" evidence="7">
    <location>
        <begin position="1279"/>
        <end position="1292"/>
    </location>
</feature>
<name>A0A8B9L9Y5_ASTMX</name>
<evidence type="ECO:0000256" key="5">
    <source>
        <dbReference type="ARBA" id="ARBA00072207"/>
    </source>
</evidence>
<dbReference type="PANTHER" id="PTHR21344">
    <property type="entry name" value="RAL GTPASE-ACTIVATING PROTEIN SUBUNIT BETA"/>
    <property type="match status" value="1"/>
</dbReference>
<evidence type="ECO:0000313" key="9">
    <source>
        <dbReference type="Ensembl" id="ENSAMXP00005047639.1"/>
    </source>
</evidence>
<dbReference type="Ensembl" id="ENSAMXT00005051711.1">
    <property type="protein sequence ID" value="ENSAMXP00005047639.1"/>
    <property type="gene ID" value="ENSAMXG00005021776.1"/>
</dbReference>
<evidence type="ECO:0000256" key="3">
    <source>
        <dbReference type="ARBA" id="ARBA00053327"/>
    </source>
</evidence>
<feature type="compositionally biased region" description="Low complexity" evidence="7">
    <location>
        <begin position="692"/>
        <end position="705"/>
    </location>
</feature>
<evidence type="ECO:0000313" key="10">
    <source>
        <dbReference type="Proteomes" id="UP000694621"/>
    </source>
</evidence>
<keyword evidence="2" id="KW-0597">Phosphoprotein</keyword>
<keyword evidence="1" id="KW-0343">GTPase activation</keyword>
<dbReference type="InterPro" id="IPR039930">
    <property type="entry name" value="RALGAPB"/>
</dbReference>
<dbReference type="Pfam" id="PF20412">
    <property type="entry name" value="RALGAPB_N"/>
    <property type="match status" value="1"/>
</dbReference>
<feature type="domain" description="Rap-GAP" evidence="8">
    <location>
        <begin position="1123"/>
        <end position="1364"/>
    </location>
</feature>
<reference evidence="9" key="1">
    <citation type="submission" date="2025-08" db="UniProtKB">
        <authorList>
            <consortium name="Ensembl"/>
        </authorList>
    </citation>
    <scope>IDENTIFICATION</scope>
</reference>
<comment type="subunit">
    <text evidence="4">Component of the heterodimeric RalGAP1 complex with RALGAPA1 and of the heterodimeric RalGAP2 complex with RALGAPA2. Heterodimerization is required for activity.</text>
</comment>
<dbReference type="PANTHER" id="PTHR21344:SF1">
    <property type="entry name" value="RAL GTPASE-ACTIVATING PROTEIN SUBUNIT BETA"/>
    <property type="match status" value="1"/>
</dbReference>
<dbReference type="InterPro" id="IPR035974">
    <property type="entry name" value="Rap/Ran-GAP_sf"/>
</dbReference>
<feature type="compositionally biased region" description="Low complexity" evidence="7">
    <location>
        <begin position="357"/>
        <end position="389"/>
    </location>
</feature>
<organism evidence="9 10">
    <name type="scientific">Astyanax mexicanus</name>
    <name type="common">Blind cave fish</name>
    <name type="synonym">Astyanax fasciatus mexicanus</name>
    <dbReference type="NCBI Taxonomy" id="7994"/>
    <lineage>
        <taxon>Eukaryota</taxon>
        <taxon>Metazoa</taxon>
        <taxon>Chordata</taxon>
        <taxon>Craniata</taxon>
        <taxon>Vertebrata</taxon>
        <taxon>Euteleostomi</taxon>
        <taxon>Actinopterygii</taxon>
        <taxon>Neopterygii</taxon>
        <taxon>Teleostei</taxon>
        <taxon>Ostariophysi</taxon>
        <taxon>Characiformes</taxon>
        <taxon>Characoidei</taxon>
        <taxon>Acestrorhamphidae</taxon>
        <taxon>Acestrorhamphinae</taxon>
        <taxon>Astyanax</taxon>
    </lineage>
</organism>
<feature type="region of interest" description="Disordered" evidence="7">
    <location>
        <begin position="1279"/>
        <end position="1301"/>
    </location>
</feature>
<comment type="function">
    <text evidence="3">Non-catalytic subunit of the heterodimeric RalGAP1 and RalGAP2 complexes which act as GTPase activators for the Ras-like small GTPases RALA and RALB.</text>
</comment>
<dbReference type="GO" id="GO:0051056">
    <property type="term" value="P:regulation of small GTPase mediated signal transduction"/>
    <property type="evidence" value="ECO:0007669"/>
    <property type="project" value="InterPro"/>
</dbReference>
<evidence type="ECO:0000256" key="7">
    <source>
        <dbReference type="SAM" id="MobiDB-lite"/>
    </source>
</evidence>
<dbReference type="InterPro" id="IPR000331">
    <property type="entry name" value="Rap/Ran_GAP_dom"/>
</dbReference>
<feature type="region of interest" description="Disordered" evidence="7">
    <location>
        <begin position="319"/>
        <end position="399"/>
    </location>
</feature>
<dbReference type="PROSITE" id="PS50085">
    <property type="entry name" value="RAPGAP"/>
    <property type="match status" value="1"/>
</dbReference>
<evidence type="ECO:0000256" key="1">
    <source>
        <dbReference type="ARBA" id="ARBA00022468"/>
    </source>
</evidence>
<feature type="region of interest" description="Disordered" evidence="7">
    <location>
        <begin position="686"/>
        <end position="713"/>
    </location>
</feature>
<proteinExistence type="predicted"/>
<dbReference type="FunFam" id="3.40.50.11210:FF:000005">
    <property type="entry name" value="Ral GTPase-activating protein, beta subunit (non-catalytic)"/>
    <property type="match status" value="1"/>
</dbReference>
<protein>
    <recommendedName>
        <fullName evidence="5">Ral GTPase-activating protein subunit beta</fullName>
    </recommendedName>
    <alternativeName>
        <fullName evidence="6">p170</fullName>
    </alternativeName>
</protein>
<dbReference type="SUPFAM" id="SSF111347">
    <property type="entry name" value="Rap/Ran-GAP"/>
    <property type="match status" value="1"/>
</dbReference>
<evidence type="ECO:0000256" key="6">
    <source>
        <dbReference type="ARBA" id="ARBA00081608"/>
    </source>
</evidence>
<evidence type="ECO:0000256" key="2">
    <source>
        <dbReference type="ARBA" id="ARBA00022553"/>
    </source>
</evidence>
<sequence>MYSEWRSLHLVVQSDQGHLSVLHSYPPTVGRDVANAVVRPLGASLGAPASECLLKTDKEVKWTMEVLCYGLTLPLDGDTVKLCVDVYTDWIMALVSPRDSIPQPIIKEPNLYVQTILKHLHNLFLPRPEQFSPMHFRLCQQVLSAVQKLARDSSSMARETWEVLLLFLLRINDTLLAPPTVGGGIAEKLAEKLISVLFEVWFLACTRCFPTPPYWKTAREMLANWRHHPPVVEQWSKVIAALTSRLLRFTYGPSFPPFKVPEEDASLIPAEMDNDCVAQTWYRFLHMLRYAASCLLPLLIIPYQERRLTCQMFRCISRPRSDSAPPTPVNRLSMPPPPTTTNTTPPHSRRHRPTAVTKTTSKTTTTGQSKVSHQPSSTSPLSSPNQTSSEPRPLPAPTRPKVNSVLNLFGQWLFDAALVHCKLHSGLSRESSMTATFFQILLSYKSSLATQAGVELRRKGSQMSTDTMVSNPMFDANEFPDNYESGRAEACGTLCRIFCSKKTGEEILPVYLSRFYMVLIQGLQISDFICRPVLASIILNSSALFCSDLKGINVVVPYFISALEIILPDRELTKFKSYVNPTELRRASINILLSMLPLPHHFGKVKSEVLLEGKFSNDDNSLHDKAVTFLSLKLRLVNVLIGALQTETDPINTQMILAAMLNIVQDSALLESIGAQAEVVNGSHSLAKSHSRNNSGISNASAGSSEATTPDSERPAQALLRDYALHTDTAAGLLIRSIHLVTQRLNSQWRADMSISLAALELLAGLAKVKASVESSDRKRAVSSVCGYIVYQCSRPAPLHSRDLHSMIVAAFQCLCVWLTEHPDMLNEKDCLIEVLEIVELGISGSKSKTGEQEVRYKGDKEHNPASMRVKDAAEATLSCIMQVLGAFPSPSGPASPCSLLNEDTLVKYSRLTSTSHSNFRYFVLDNSVILAMLEQPLGNEQNPCPSVTMLIRGTCGRHAWTMQLFHQPRGARANQKVFVPEGRPTPKNDVGIRFNVKHRPFPEEVDKIPFVKADLSIPDLHDIVDKELEQQHEKLRGVMVKQIEYETTLEHHTEEVWKNKPFPDPLTDCKPPPPAQEFQTARLFLSHFGFLSLEALKEPGNSRLPPHLIALDSAVPGFFDDIGFLDLLPCRPCDTVFIFYMKAGQKSSQEILRNVESSANVQPHFLELLLSLGWPVEVGQHPGWTGSVYTSTAFTMLYGSGRQLNECVSVGDTGGGVFNGEKRVLYYADALTEIAFVVPSLTESSENSFPTADSDSQMELLPSLLKQPNLTLELFPNHSDNMGLTQRSPTVKSKKLPSGRSIPPLGPETKVLVVWVERYDDIENFPVSELLAETSTGVESAVNSNASSLCRRSSSSEKDVPVIFIHPLKTGLFRIKLHGAMGKFSMVIPLVDNMVVSRRSLGFLVRQTVINACRRKRLESDSYSPPHVRRKQKISEIVNRYRNKQLEPEFYTSLFQEVGETSLNP</sequence>
<dbReference type="GO" id="GO:0005096">
    <property type="term" value="F:GTPase activator activity"/>
    <property type="evidence" value="ECO:0007669"/>
    <property type="project" value="UniProtKB-KW"/>
</dbReference>
<evidence type="ECO:0000256" key="4">
    <source>
        <dbReference type="ARBA" id="ARBA00063020"/>
    </source>
</evidence>
<dbReference type="Proteomes" id="UP000694621">
    <property type="component" value="Unplaced"/>
</dbReference>
<accession>A0A8B9L9Y5</accession>
<dbReference type="Gene3D" id="3.40.50.11210">
    <property type="entry name" value="Rap/Ran-GAP"/>
    <property type="match status" value="1"/>
</dbReference>
<evidence type="ECO:0000259" key="8">
    <source>
        <dbReference type="PROSITE" id="PS50085"/>
    </source>
</evidence>